<gene>
    <name evidence="5" type="ORF">ACFOGJ_18640</name>
</gene>
<evidence type="ECO:0000256" key="2">
    <source>
        <dbReference type="ARBA" id="ARBA00005695"/>
    </source>
</evidence>
<dbReference type="PANTHER" id="PTHR30290:SF62">
    <property type="entry name" value="OLIGOPEPTIDE ABC TRANSPORTER, PERIPLASMIC OLIGOPEPTIDE-BINDING PROTEIN"/>
    <property type="match status" value="1"/>
</dbReference>
<dbReference type="InterPro" id="IPR000914">
    <property type="entry name" value="SBP_5_dom"/>
</dbReference>
<accession>A0ABV7L3T1</accession>
<dbReference type="Gene3D" id="3.10.105.10">
    <property type="entry name" value="Dipeptide-binding Protein, Domain 3"/>
    <property type="match status" value="1"/>
</dbReference>
<evidence type="ECO:0000259" key="4">
    <source>
        <dbReference type="Pfam" id="PF00496"/>
    </source>
</evidence>
<evidence type="ECO:0000256" key="1">
    <source>
        <dbReference type="ARBA" id="ARBA00004418"/>
    </source>
</evidence>
<feature type="signal peptide" evidence="3">
    <location>
        <begin position="1"/>
        <end position="28"/>
    </location>
</feature>
<dbReference type="Proteomes" id="UP001595528">
    <property type="component" value="Unassembled WGS sequence"/>
</dbReference>
<evidence type="ECO:0000313" key="5">
    <source>
        <dbReference type="EMBL" id="MFC3229272.1"/>
    </source>
</evidence>
<comment type="subcellular location">
    <subcellularLocation>
        <location evidence="1">Periplasm</location>
    </subcellularLocation>
</comment>
<feature type="chain" id="PRO_5047184756" evidence="3">
    <location>
        <begin position="29"/>
        <end position="639"/>
    </location>
</feature>
<dbReference type="CDD" id="cd08500">
    <property type="entry name" value="PBP2_NikA_DppA_OppA_like_4"/>
    <property type="match status" value="1"/>
</dbReference>
<comment type="similarity">
    <text evidence="2">Belongs to the bacterial solute-binding protein 5 family.</text>
</comment>
<organism evidence="5 6">
    <name type="scientific">Marinibaculum pumilum</name>
    <dbReference type="NCBI Taxonomy" id="1766165"/>
    <lineage>
        <taxon>Bacteria</taxon>
        <taxon>Pseudomonadati</taxon>
        <taxon>Pseudomonadota</taxon>
        <taxon>Alphaproteobacteria</taxon>
        <taxon>Rhodospirillales</taxon>
        <taxon>Rhodospirillaceae</taxon>
        <taxon>Marinibaculum</taxon>
    </lineage>
</organism>
<dbReference type="Gene3D" id="3.40.190.10">
    <property type="entry name" value="Periplasmic binding protein-like II"/>
    <property type="match status" value="1"/>
</dbReference>
<feature type="domain" description="Solute-binding protein family 5" evidence="4">
    <location>
        <begin position="106"/>
        <end position="502"/>
    </location>
</feature>
<comment type="caution">
    <text evidence="5">The sequence shown here is derived from an EMBL/GenBank/DDBJ whole genome shotgun (WGS) entry which is preliminary data.</text>
</comment>
<proteinExistence type="inferred from homology"/>
<dbReference type="InterPro" id="IPR039424">
    <property type="entry name" value="SBP_5"/>
</dbReference>
<sequence>MARLFSQAARCAAILSIMVLSGGGTAVAAAPADGQAPILAEKVAAGTLPPLADRLPGTPRVMQVPGADRAVYGGELRTLVRSAKDVKLAFVYGYARLVGYGPDYQLAPDILEKVDVQEDRVFTLHLREGHRWSDGHPFTAEDFRYWWDDVANNAELSPSGPPRDMLVDGKPPLFEVLDDRTVRYSWEKPNPVFLPRLAGAAPLLIYRPAHYLKQFHARYAEAAALQRMTGEAQAANWAVLHDREDNLYNSDNPDLPSLQPWTVQTRKPAERFVIERNPYFHRVDQRGRQLPYIDRLILLVVNPGLLAAKAARGEADLAARGLTFQDTPLLREHAAEFSYQVRLWRQATGGHIVLYPNLNTSDPVWGPLLRDVRVRRALSLGIDRDAVNEFLFFGLGRPGNNTVMEESPLFEPHYRHEWAVHDLEKANALLDEAGLTVRDAQGWRLGPDGKPLEIVAETAGEQPEQVDALELIQSDWAKLGIEMAIRPSHRDTLRGRALSGESVLSVWPGLTNGLVTADMPPLEMAPNSQIDFQWPVWGLHAETAGASGTPPDLPEARELSELYAAWKEAKSAGERDEIWTRMLQIHADQVFTIGVVAGVPQPVLVSDRLHNVPEEAVYSFDPGAFFGVYNPPGFWLDPK</sequence>
<dbReference type="Pfam" id="PF00496">
    <property type="entry name" value="SBP_bac_5"/>
    <property type="match status" value="1"/>
</dbReference>
<dbReference type="EMBL" id="JBHRTR010000031">
    <property type="protein sequence ID" value="MFC3229272.1"/>
    <property type="molecule type" value="Genomic_DNA"/>
</dbReference>
<name>A0ABV7L3T1_9PROT</name>
<keyword evidence="6" id="KW-1185">Reference proteome</keyword>
<reference evidence="6" key="1">
    <citation type="journal article" date="2019" name="Int. J. Syst. Evol. Microbiol.">
        <title>The Global Catalogue of Microorganisms (GCM) 10K type strain sequencing project: providing services to taxonomists for standard genome sequencing and annotation.</title>
        <authorList>
            <consortium name="The Broad Institute Genomics Platform"/>
            <consortium name="The Broad Institute Genome Sequencing Center for Infectious Disease"/>
            <person name="Wu L."/>
            <person name="Ma J."/>
        </authorList>
    </citation>
    <scope>NUCLEOTIDE SEQUENCE [LARGE SCALE GENOMIC DNA]</scope>
    <source>
        <strain evidence="6">KCTC 42964</strain>
    </source>
</reference>
<protein>
    <submittedName>
        <fullName evidence="5">ABC transporter substrate-binding protein</fullName>
    </submittedName>
</protein>
<evidence type="ECO:0000313" key="6">
    <source>
        <dbReference type="Proteomes" id="UP001595528"/>
    </source>
</evidence>
<keyword evidence="3" id="KW-0732">Signal</keyword>
<evidence type="ECO:0000256" key="3">
    <source>
        <dbReference type="SAM" id="SignalP"/>
    </source>
</evidence>
<dbReference type="PANTHER" id="PTHR30290">
    <property type="entry name" value="PERIPLASMIC BINDING COMPONENT OF ABC TRANSPORTER"/>
    <property type="match status" value="1"/>
</dbReference>
<dbReference type="RefSeq" id="WP_379903313.1">
    <property type="nucleotide sequence ID" value="NZ_JBHRTR010000031.1"/>
</dbReference>
<dbReference type="SUPFAM" id="SSF53850">
    <property type="entry name" value="Periplasmic binding protein-like II"/>
    <property type="match status" value="1"/>
</dbReference>